<keyword evidence="4" id="KW-0547">Nucleotide-binding</keyword>
<name>A0A150IH37_9EURY</name>
<dbReference type="SMART" id="SM00387">
    <property type="entry name" value="HATPase_c"/>
    <property type="match status" value="1"/>
</dbReference>
<dbReference type="InterPro" id="IPR036890">
    <property type="entry name" value="HATPase_C_sf"/>
</dbReference>
<evidence type="ECO:0000256" key="1">
    <source>
        <dbReference type="ARBA" id="ARBA00000085"/>
    </source>
</evidence>
<dbReference type="InterPro" id="IPR004358">
    <property type="entry name" value="Sig_transdc_His_kin-like_C"/>
</dbReference>
<comment type="caution">
    <text evidence="8">The sequence shown here is derived from an EMBL/GenBank/DDBJ whole genome shotgun (WGS) entry which is preliminary data.</text>
</comment>
<dbReference type="Gene3D" id="3.30.565.10">
    <property type="entry name" value="Histidine kinase-like ATPase, C-terminal domain"/>
    <property type="match status" value="1"/>
</dbReference>
<proteinExistence type="predicted"/>
<dbReference type="PANTHER" id="PTHR44936">
    <property type="entry name" value="SENSOR PROTEIN CREC"/>
    <property type="match status" value="1"/>
</dbReference>
<dbReference type="InterPro" id="IPR003594">
    <property type="entry name" value="HATPase_dom"/>
</dbReference>
<keyword evidence="3" id="KW-0808">Transferase</keyword>
<comment type="catalytic activity">
    <reaction evidence="1">
        <text>ATP + protein L-histidine = ADP + protein N-phospho-L-histidine.</text>
        <dbReference type="EC" id="2.7.13.3"/>
    </reaction>
</comment>
<dbReference type="PRINTS" id="PR00344">
    <property type="entry name" value="BCTRLSENSOR"/>
</dbReference>
<evidence type="ECO:0000259" key="7">
    <source>
        <dbReference type="PROSITE" id="PS50109"/>
    </source>
</evidence>
<gene>
    <name evidence="8" type="ORF">AMQ74_01995</name>
</gene>
<keyword evidence="6" id="KW-0067">ATP-binding</keyword>
<dbReference type="InterPro" id="IPR050980">
    <property type="entry name" value="2C_sensor_his_kinase"/>
</dbReference>
<organism evidence="8 9">
    <name type="scientific">Candidatus Methanofastidiosum methylothiophilum</name>
    <dbReference type="NCBI Taxonomy" id="1705564"/>
    <lineage>
        <taxon>Archaea</taxon>
        <taxon>Methanobacteriati</taxon>
        <taxon>Methanobacteriota</taxon>
        <taxon>Stenosarchaea group</taxon>
        <taxon>Candidatus Methanofastidiosia</taxon>
        <taxon>Candidatus Methanofastidiosales</taxon>
        <taxon>Candidatus Methanofastidiosaceae</taxon>
        <taxon>Candidatus Methanofastidiosum</taxon>
    </lineage>
</organism>
<reference evidence="8 9" key="1">
    <citation type="journal article" date="2016" name="ISME J.">
        <title>Chasing the elusive Euryarchaeota class WSA2: genomes reveal a uniquely fastidious methyl-reducing methanogen.</title>
        <authorList>
            <person name="Nobu M.K."/>
            <person name="Narihiro T."/>
            <person name="Kuroda K."/>
            <person name="Mei R."/>
            <person name="Liu W.T."/>
        </authorList>
    </citation>
    <scope>NUCLEOTIDE SEQUENCE [LARGE SCALE GENOMIC DNA]</scope>
    <source>
        <strain evidence="8">U1lsi0528_Bin089</strain>
    </source>
</reference>
<dbReference type="GO" id="GO:0004673">
    <property type="term" value="F:protein histidine kinase activity"/>
    <property type="evidence" value="ECO:0007669"/>
    <property type="project" value="UniProtKB-EC"/>
</dbReference>
<accession>A0A150IH37</accession>
<dbReference type="GO" id="GO:0005524">
    <property type="term" value="F:ATP binding"/>
    <property type="evidence" value="ECO:0007669"/>
    <property type="project" value="UniProtKB-KW"/>
</dbReference>
<keyword evidence="5 8" id="KW-0418">Kinase</keyword>
<evidence type="ECO:0000256" key="6">
    <source>
        <dbReference type="ARBA" id="ARBA00022840"/>
    </source>
</evidence>
<sequence>MKELESLVSRGSELRNYDVKSTIKEVSKNYSDIKINIIGNCFVLADESLSSVFDNIIRNAIIHGHTNKIYIKIRHNKNCCEIKFIDYGMGIPEIIKDRLFEEGFSFGENKGTGLGLYIVKKTLERYGGDIQVQDNSPSGAIFILKLRGGGANNG</sequence>
<evidence type="ECO:0000256" key="5">
    <source>
        <dbReference type="ARBA" id="ARBA00022777"/>
    </source>
</evidence>
<dbReference type="SUPFAM" id="SSF55874">
    <property type="entry name" value="ATPase domain of HSP90 chaperone/DNA topoisomerase II/histidine kinase"/>
    <property type="match status" value="1"/>
</dbReference>
<dbReference type="Pfam" id="PF02518">
    <property type="entry name" value="HATPase_c"/>
    <property type="match status" value="1"/>
</dbReference>
<evidence type="ECO:0000313" key="9">
    <source>
        <dbReference type="Proteomes" id="UP000075578"/>
    </source>
</evidence>
<feature type="domain" description="Histidine kinase" evidence="7">
    <location>
        <begin position="49"/>
        <end position="150"/>
    </location>
</feature>
<dbReference type="AlphaFoldDB" id="A0A150IH37"/>
<dbReference type="EC" id="2.7.13.3" evidence="2"/>
<dbReference type="Proteomes" id="UP000075578">
    <property type="component" value="Unassembled WGS sequence"/>
</dbReference>
<evidence type="ECO:0000256" key="3">
    <source>
        <dbReference type="ARBA" id="ARBA00022679"/>
    </source>
</evidence>
<protein>
    <recommendedName>
        <fullName evidence="2">histidine kinase</fullName>
        <ecNumber evidence="2">2.7.13.3</ecNumber>
    </recommendedName>
</protein>
<evidence type="ECO:0000256" key="2">
    <source>
        <dbReference type="ARBA" id="ARBA00012438"/>
    </source>
</evidence>
<dbReference type="InterPro" id="IPR005467">
    <property type="entry name" value="His_kinase_dom"/>
</dbReference>
<dbReference type="EMBL" id="LNGD01000308">
    <property type="protein sequence ID" value="KYC44287.1"/>
    <property type="molecule type" value="Genomic_DNA"/>
</dbReference>
<dbReference type="PROSITE" id="PS50109">
    <property type="entry name" value="HIS_KIN"/>
    <property type="match status" value="1"/>
</dbReference>
<dbReference type="PANTHER" id="PTHR44936:SF10">
    <property type="entry name" value="SENSOR PROTEIN RSTB"/>
    <property type="match status" value="1"/>
</dbReference>
<evidence type="ECO:0000256" key="4">
    <source>
        <dbReference type="ARBA" id="ARBA00022741"/>
    </source>
</evidence>
<evidence type="ECO:0000313" key="8">
    <source>
        <dbReference type="EMBL" id="KYC44287.1"/>
    </source>
</evidence>